<protein>
    <submittedName>
        <fullName evidence="2">Uncharacterized protein</fullName>
    </submittedName>
</protein>
<reference evidence="2 3" key="2">
    <citation type="journal article" date="2013" name="PLoS Genet.">
        <title>Comparative genome structure, secondary metabolite, and effector coding capacity across Cochliobolus pathogens.</title>
        <authorList>
            <person name="Condon B.J."/>
            <person name="Leng Y."/>
            <person name="Wu D."/>
            <person name="Bushley K.E."/>
            <person name="Ohm R.A."/>
            <person name="Otillar R."/>
            <person name="Martin J."/>
            <person name="Schackwitz W."/>
            <person name="Grimwood J."/>
            <person name="MohdZainudin N."/>
            <person name="Xue C."/>
            <person name="Wang R."/>
            <person name="Manning V.A."/>
            <person name="Dhillon B."/>
            <person name="Tu Z.J."/>
            <person name="Steffenson B.J."/>
            <person name="Salamov A."/>
            <person name="Sun H."/>
            <person name="Lowry S."/>
            <person name="LaButti K."/>
            <person name="Han J."/>
            <person name="Copeland A."/>
            <person name="Lindquist E."/>
            <person name="Barry K."/>
            <person name="Schmutz J."/>
            <person name="Baker S.E."/>
            <person name="Ciuffetti L.M."/>
            <person name="Grigoriev I.V."/>
            <person name="Zhong S."/>
            <person name="Turgeon B.G."/>
        </authorList>
    </citation>
    <scope>NUCLEOTIDE SEQUENCE [LARGE SCALE GENOMIC DNA]</scope>
    <source>
        <strain evidence="3">28A</strain>
    </source>
</reference>
<dbReference type="eggNOG" id="ENOG502S2AQ">
    <property type="taxonomic scope" value="Eukaryota"/>
</dbReference>
<proteinExistence type="predicted"/>
<dbReference type="OrthoDB" id="537467at2759"/>
<feature type="compositionally biased region" description="Basic and acidic residues" evidence="1">
    <location>
        <begin position="80"/>
        <end position="94"/>
    </location>
</feature>
<feature type="region of interest" description="Disordered" evidence="1">
    <location>
        <begin position="62"/>
        <end position="109"/>
    </location>
</feature>
<dbReference type="HOGENOM" id="CLU_150771_0_0_1"/>
<evidence type="ECO:0000313" key="3">
    <source>
        <dbReference type="Proteomes" id="UP000016935"/>
    </source>
</evidence>
<dbReference type="EMBL" id="KB908493">
    <property type="protein sequence ID" value="EOA90257.1"/>
    <property type="molecule type" value="Genomic_DNA"/>
</dbReference>
<keyword evidence="3" id="KW-1185">Reference proteome</keyword>
<dbReference type="RefSeq" id="XP_008022140.1">
    <property type="nucleotide sequence ID" value="XM_008023949.1"/>
</dbReference>
<sequence length="109" mass="11731">MTKCCTLCNTARGVLVRCQVDATGKWHFVCPGACWKAVSGGVEDAKGLKDEYPYYRYGGMWKDRSADGPVSAKKPKKVKERQQAEMGVGRERGGAEGGEGLDGATEVAE</sequence>
<dbReference type="GeneID" id="19394991"/>
<name>R0KR30_EXST2</name>
<gene>
    <name evidence="2" type="ORF">SETTUDRAFT_103562</name>
</gene>
<evidence type="ECO:0000256" key="1">
    <source>
        <dbReference type="SAM" id="MobiDB-lite"/>
    </source>
</evidence>
<dbReference type="STRING" id="671987.R0KR30"/>
<organism evidence="2 3">
    <name type="scientific">Exserohilum turcicum (strain 28A)</name>
    <name type="common">Northern leaf blight fungus</name>
    <name type="synonym">Setosphaeria turcica</name>
    <dbReference type="NCBI Taxonomy" id="671987"/>
    <lineage>
        <taxon>Eukaryota</taxon>
        <taxon>Fungi</taxon>
        <taxon>Dikarya</taxon>
        <taxon>Ascomycota</taxon>
        <taxon>Pezizomycotina</taxon>
        <taxon>Dothideomycetes</taxon>
        <taxon>Pleosporomycetidae</taxon>
        <taxon>Pleosporales</taxon>
        <taxon>Pleosporineae</taxon>
        <taxon>Pleosporaceae</taxon>
        <taxon>Exserohilum</taxon>
    </lineage>
</organism>
<reference evidence="2 3" key="1">
    <citation type="journal article" date="2012" name="PLoS Pathog.">
        <title>Diverse lifestyles and strategies of plant pathogenesis encoded in the genomes of eighteen Dothideomycetes fungi.</title>
        <authorList>
            <person name="Ohm R.A."/>
            <person name="Feau N."/>
            <person name="Henrissat B."/>
            <person name="Schoch C.L."/>
            <person name="Horwitz B.A."/>
            <person name="Barry K.W."/>
            <person name="Condon B.J."/>
            <person name="Copeland A.C."/>
            <person name="Dhillon B."/>
            <person name="Glaser F."/>
            <person name="Hesse C.N."/>
            <person name="Kosti I."/>
            <person name="LaButti K."/>
            <person name="Lindquist E.A."/>
            <person name="Lucas S."/>
            <person name="Salamov A.A."/>
            <person name="Bradshaw R.E."/>
            <person name="Ciuffetti L."/>
            <person name="Hamelin R.C."/>
            <person name="Kema G.H.J."/>
            <person name="Lawrence C."/>
            <person name="Scott J.A."/>
            <person name="Spatafora J.W."/>
            <person name="Turgeon B.G."/>
            <person name="de Wit P.J.G.M."/>
            <person name="Zhong S."/>
            <person name="Goodwin S.B."/>
            <person name="Grigoriev I.V."/>
        </authorList>
    </citation>
    <scope>NUCLEOTIDE SEQUENCE [LARGE SCALE GENOMIC DNA]</scope>
    <source>
        <strain evidence="3">28A</strain>
    </source>
</reference>
<evidence type="ECO:0000313" key="2">
    <source>
        <dbReference type="EMBL" id="EOA90257.1"/>
    </source>
</evidence>
<dbReference type="AlphaFoldDB" id="R0KR30"/>
<dbReference type="Proteomes" id="UP000016935">
    <property type="component" value="Unassembled WGS sequence"/>
</dbReference>
<accession>R0KR30</accession>